<evidence type="ECO:0000313" key="2">
    <source>
        <dbReference type="EnsemblPlants" id="Pp3c19_6110V3.3"/>
    </source>
</evidence>
<dbReference type="PANTHER" id="PTHR31215">
    <property type="entry name" value="OS05G0510400 PROTEIN-RELATED"/>
    <property type="match status" value="1"/>
</dbReference>
<dbReference type="FunCoup" id="A0A7I4FA81">
    <property type="interactions" value="962"/>
</dbReference>
<proteinExistence type="predicted"/>
<dbReference type="OrthoDB" id="2242903at2759"/>
<dbReference type="EMBL" id="ABEU02000019">
    <property type="status" value="NOT_ANNOTATED_CDS"/>
    <property type="molecule type" value="Genomic_DNA"/>
</dbReference>
<dbReference type="SUPFAM" id="SSF81383">
    <property type="entry name" value="F-box domain"/>
    <property type="match status" value="1"/>
</dbReference>
<dbReference type="GeneID" id="112295865"/>
<dbReference type="Gramene" id="Pp3c19_6110V3.3">
    <property type="protein sequence ID" value="Pp3c19_6110V3.3"/>
    <property type="gene ID" value="Pp3c19_6110"/>
</dbReference>
<sequence>MLRKRMAAAQLSSPVPMEMLQLPVPIVEDILDRVGDAKDILNVQLVCKYFWGIGENIRSVRIVVLNRFHERARRSTGSLALEEKPSIAGSPESLTDAPKSASTIKHKIVKFLENKLRLEQLHIEIEPMLQAKSVPEDERRRDDFWMSDPGFLNQCVARAGSRLQHLCVVDYGQQAIMRKSSILRIVSQSCELLVKPSLFEVQLGEPSNIFCGWVCTLWCSPGKHLRVMDLRNAFIDTTDCEIMASMTSLTLRCVKVNGSALQDINATMPKLQTLALLSVFGAEGGDLSFEHMSVLCLGLSTPAKKVNMYLPNLTKLQLKMQCPKDLCIRAPVLKYVAFNLDVAQGSKVELFCVNEALETTITSTVPTMKGKSCSNVEVQLENSLGLLELLYGASSFITFSNLVLSNPNLRKIFLDVPCMALADDGRFLEVLKNVQLNLPRFSCLHSCRDLKVLNIGPGLWYCMETSVETLLLEEAWPSMQKLILHMIPHNLEASAKVLGLLLRTSVTSVVIYIHTSSPVTSKELQPKIQEQVANCEQDIKLEILAWTKSLDFSCFSF</sequence>
<evidence type="ECO:0008006" key="4">
    <source>
        <dbReference type="Google" id="ProtNLM"/>
    </source>
</evidence>
<dbReference type="KEGG" id="ppp:112295865"/>
<dbReference type="InterPro" id="IPR044809">
    <property type="entry name" value="AUF1-like"/>
</dbReference>
<dbReference type="InParanoid" id="A0A7I4FA81"/>
<dbReference type="EnsemblPlants" id="Pp3c19_6110V3.3">
    <property type="protein sequence ID" value="Pp3c19_6110V3.3"/>
    <property type="gene ID" value="Pp3c19_6110"/>
</dbReference>
<keyword evidence="3" id="KW-1185">Reference proteome</keyword>
<dbReference type="Proteomes" id="UP000006727">
    <property type="component" value="Chromosome 19"/>
</dbReference>
<feature type="region of interest" description="Disordered" evidence="1">
    <location>
        <begin position="79"/>
        <end position="99"/>
    </location>
</feature>
<dbReference type="RefSeq" id="XP_024403652.1">
    <property type="nucleotide sequence ID" value="XM_024547884.2"/>
</dbReference>
<evidence type="ECO:0000313" key="3">
    <source>
        <dbReference type="Proteomes" id="UP000006727"/>
    </source>
</evidence>
<organism evidence="2 3">
    <name type="scientific">Physcomitrium patens</name>
    <name type="common">Spreading-leaved earth moss</name>
    <name type="synonym">Physcomitrella patens</name>
    <dbReference type="NCBI Taxonomy" id="3218"/>
    <lineage>
        <taxon>Eukaryota</taxon>
        <taxon>Viridiplantae</taxon>
        <taxon>Streptophyta</taxon>
        <taxon>Embryophyta</taxon>
        <taxon>Bryophyta</taxon>
        <taxon>Bryophytina</taxon>
        <taxon>Bryopsida</taxon>
        <taxon>Funariidae</taxon>
        <taxon>Funariales</taxon>
        <taxon>Funariaceae</taxon>
        <taxon>Physcomitrium</taxon>
    </lineage>
</organism>
<gene>
    <name evidence="2" type="primary">LOC112295865</name>
</gene>
<evidence type="ECO:0000256" key="1">
    <source>
        <dbReference type="SAM" id="MobiDB-lite"/>
    </source>
</evidence>
<name>A0A7I4FA81_PHYPA</name>
<protein>
    <recommendedName>
        <fullName evidence="4">F-box domain-containing protein</fullName>
    </recommendedName>
</protein>
<dbReference type="AlphaFoldDB" id="A0A7I4FA81"/>
<reference evidence="2 3" key="2">
    <citation type="journal article" date="2018" name="Plant J.">
        <title>The Physcomitrella patens chromosome-scale assembly reveals moss genome structure and evolution.</title>
        <authorList>
            <person name="Lang D."/>
            <person name="Ullrich K.K."/>
            <person name="Murat F."/>
            <person name="Fuchs J."/>
            <person name="Jenkins J."/>
            <person name="Haas F.B."/>
            <person name="Piednoel M."/>
            <person name="Gundlach H."/>
            <person name="Van Bel M."/>
            <person name="Meyberg R."/>
            <person name="Vives C."/>
            <person name="Morata J."/>
            <person name="Symeonidi A."/>
            <person name="Hiss M."/>
            <person name="Muchero W."/>
            <person name="Kamisugi Y."/>
            <person name="Saleh O."/>
            <person name="Blanc G."/>
            <person name="Decker E.L."/>
            <person name="van Gessel N."/>
            <person name="Grimwood J."/>
            <person name="Hayes R.D."/>
            <person name="Graham S.W."/>
            <person name="Gunter L.E."/>
            <person name="McDaniel S.F."/>
            <person name="Hoernstein S.N.W."/>
            <person name="Larsson A."/>
            <person name="Li F.W."/>
            <person name="Perroud P.F."/>
            <person name="Phillips J."/>
            <person name="Ranjan P."/>
            <person name="Rokshar D.S."/>
            <person name="Rothfels C.J."/>
            <person name="Schneider L."/>
            <person name="Shu S."/>
            <person name="Stevenson D.W."/>
            <person name="Thummler F."/>
            <person name="Tillich M."/>
            <person name="Villarreal Aguilar J.C."/>
            <person name="Widiez T."/>
            <person name="Wong G.K."/>
            <person name="Wymore A."/>
            <person name="Zhang Y."/>
            <person name="Zimmer A.D."/>
            <person name="Quatrano R.S."/>
            <person name="Mayer K.F.X."/>
            <person name="Goodstein D."/>
            <person name="Casacuberta J.M."/>
            <person name="Vandepoele K."/>
            <person name="Reski R."/>
            <person name="Cuming A.C."/>
            <person name="Tuskan G.A."/>
            <person name="Maumus F."/>
            <person name="Salse J."/>
            <person name="Schmutz J."/>
            <person name="Rensing S.A."/>
        </authorList>
    </citation>
    <scope>NUCLEOTIDE SEQUENCE [LARGE SCALE GENOMIC DNA]</scope>
    <source>
        <strain evidence="2 3">cv. Gransden 2004</strain>
    </source>
</reference>
<dbReference type="InterPro" id="IPR036047">
    <property type="entry name" value="F-box-like_dom_sf"/>
</dbReference>
<reference evidence="2" key="3">
    <citation type="submission" date="2020-12" db="UniProtKB">
        <authorList>
            <consortium name="EnsemblPlants"/>
        </authorList>
    </citation>
    <scope>IDENTIFICATION</scope>
</reference>
<reference evidence="2 3" key="1">
    <citation type="journal article" date="2008" name="Science">
        <title>The Physcomitrella genome reveals evolutionary insights into the conquest of land by plants.</title>
        <authorList>
            <person name="Rensing S."/>
            <person name="Lang D."/>
            <person name="Zimmer A."/>
            <person name="Terry A."/>
            <person name="Salamov A."/>
            <person name="Shapiro H."/>
            <person name="Nishiyama T."/>
            <person name="Perroud P.-F."/>
            <person name="Lindquist E."/>
            <person name="Kamisugi Y."/>
            <person name="Tanahashi T."/>
            <person name="Sakakibara K."/>
            <person name="Fujita T."/>
            <person name="Oishi K."/>
            <person name="Shin-I T."/>
            <person name="Kuroki Y."/>
            <person name="Toyoda A."/>
            <person name="Suzuki Y."/>
            <person name="Hashimoto A."/>
            <person name="Yamaguchi K."/>
            <person name="Sugano A."/>
            <person name="Kohara Y."/>
            <person name="Fujiyama A."/>
            <person name="Anterola A."/>
            <person name="Aoki S."/>
            <person name="Ashton N."/>
            <person name="Barbazuk W.B."/>
            <person name="Barker E."/>
            <person name="Bennetzen J."/>
            <person name="Bezanilla M."/>
            <person name="Blankenship R."/>
            <person name="Cho S.H."/>
            <person name="Dutcher S."/>
            <person name="Estelle M."/>
            <person name="Fawcett J.A."/>
            <person name="Gundlach H."/>
            <person name="Hanada K."/>
            <person name="Heyl A."/>
            <person name="Hicks K.A."/>
            <person name="Hugh J."/>
            <person name="Lohr M."/>
            <person name="Mayer K."/>
            <person name="Melkozernov A."/>
            <person name="Murata T."/>
            <person name="Nelson D."/>
            <person name="Pils B."/>
            <person name="Prigge M."/>
            <person name="Reiss B."/>
            <person name="Renner T."/>
            <person name="Rombauts S."/>
            <person name="Rushton P."/>
            <person name="Sanderfoot A."/>
            <person name="Schween G."/>
            <person name="Shiu S.-H."/>
            <person name="Stueber K."/>
            <person name="Theodoulou F.L."/>
            <person name="Tu H."/>
            <person name="Van de Peer Y."/>
            <person name="Verrier P.J."/>
            <person name="Waters E."/>
            <person name="Wood A."/>
            <person name="Yang L."/>
            <person name="Cove D."/>
            <person name="Cuming A."/>
            <person name="Hasebe M."/>
            <person name="Lucas S."/>
            <person name="Mishler D.B."/>
            <person name="Reski R."/>
            <person name="Grigoriev I."/>
            <person name="Quatrano R.S."/>
            <person name="Boore J.L."/>
        </authorList>
    </citation>
    <scope>NUCLEOTIDE SEQUENCE [LARGE SCALE GENOMIC DNA]</scope>
    <source>
        <strain evidence="2 3">cv. Gransden 2004</strain>
    </source>
</reference>
<accession>A0A7I4FA81</accession>